<evidence type="ECO:0000256" key="2">
    <source>
        <dbReference type="ARBA" id="ARBA00023015"/>
    </source>
</evidence>
<comment type="caution">
    <text evidence="6">The sequence shown here is derived from an EMBL/GenBank/DDBJ whole genome shotgun (WGS) entry which is preliminary data.</text>
</comment>
<gene>
    <name evidence="6" type="ORF">HHL15_04265</name>
</gene>
<evidence type="ECO:0000313" key="7">
    <source>
        <dbReference type="Proteomes" id="UP000580043"/>
    </source>
</evidence>
<dbReference type="GO" id="GO:0003700">
    <property type="term" value="F:DNA-binding transcription factor activity"/>
    <property type="evidence" value="ECO:0007669"/>
    <property type="project" value="InterPro"/>
</dbReference>
<evidence type="ECO:0000256" key="3">
    <source>
        <dbReference type="ARBA" id="ARBA00023125"/>
    </source>
</evidence>
<dbReference type="Proteomes" id="UP000580043">
    <property type="component" value="Unassembled WGS sequence"/>
</dbReference>
<dbReference type="GO" id="GO:0006351">
    <property type="term" value="P:DNA-templated transcription"/>
    <property type="evidence" value="ECO:0007669"/>
    <property type="project" value="TreeGrafter"/>
</dbReference>
<dbReference type="SUPFAM" id="SSF46785">
    <property type="entry name" value="Winged helix' DNA-binding domain"/>
    <property type="match status" value="1"/>
</dbReference>
<reference evidence="6 7" key="1">
    <citation type="submission" date="2020-04" db="EMBL/GenBank/DDBJ databases">
        <title>Zoogloea sp. G-4-1-14 isolated from soil.</title>
        <authorList>
            <person name="Dahal R.H."/>
        </authorList>
    </citation>
    <scope>NUCLEOTIDE SEQUENCE [LARGE SCALE GENOMIC DNA]</scope>
    <source>
        <strain evidence="6 7">G-4-1-14</strain>
    </source>
</reference>
<dbReference type="InterPro" id="IPR058163">
    <property type="entry name" value="LysR-type_TF_proteobact-type"/>
</dbReference>
<dbReference type="InterPro" id="IPR036388">
    <property type="entry name" value="WH-like_DNA-bd_sf"/>
</dbReference>
<evidence type="ECO:0000259" key="5">
    <source>
        <dbReference type="PROSITE" id="PS50931"/>
    </source>
</evidence>
<dbReference type="RefSeq" id="WP_169144577.1">
    <property type="nucleotide sequence ID" value="NZ_JABBGA010000002.1"/>
</dbReference>
<organism evidence="6 7">
    <name type="scientific">Zoogloea dura</name>
    <dbReference type="NCBI Taxonomy" id="2728840"/>
    <lineage>
        <taxon>Bacteria</taxon>
        <taxon>Pseudomonadati</taxon>
        <taxon>Pseudomonadota</taxon>
        <taxon>Betaproteobacteria</taxon>
        <taxon>Rhodocyclales</taxon>
        <taxon>Zoogloeaceae</taxon>
        <taxon>Zoogloea</taxon>
    </lineage>
</organism>
<evidence type="ECO:0000256" key="1">
    <source>
        <dbReference type="ARBA" id="ARBA00009437"/>
    </source>
</evidence>
<dbReference type="FunFam" id="1.10.10.10:FF:000001">
    <property type="entry name" value="LysR family transcriptional regulator"/>
    <property type="match status" value="1"/>
</dbReference>
<feature type="domain" description="HTH lysR-type" evidence="5">
    <location>
        <begin position="1"/>
        <end position="59"/>
    </location>
</feature>
<evidence type="ECO:0000256" key="4">
    <source>
        <dbReference type="ARBA" id="ARBA00023163"/>
    </source>
</evidence>
<proteinExistence type="inferred from homology"/>
<dbReference type="GO" id="GO:0043565">
    <property type="term" value="F:sequence-specific DNA binding"/>
    <property type="evidence" value="ECO:0007669"/>
    <property type="project" value="TreeGrafter"/>
</dbReference>
<dbReference type="InterPro" id="IPR005119">
    <property type="entry name" value="LysR_subst-bd"/>
</dbReference>
<dbReference type="InterPro" id="IPR036390">
    <property type="entry name" value="WH_DNA-bd_sf"/>
</dbReference>
<evidence type="ECO:0000313" key="6">
    <source>
        <dbReference type="EMBL" id="NML24940.1"/>
    </source>
</evidence>
<name>A0A848G1I8_9RHOO</name>
<dbReference type="PANTHER" id="PTHR30537:SF5">
    <property type="entry name" value="HTH-TYPE TRANSCRIPTIONAL ACTIVATOR TTDR-RELATED"/>
    <property type="match status" value="1"/>
</dbReference>
<protein>
    <submittedName>
        <fullName evidence="6">LysR family transcriptional regulator</fullName>
    </submittedName>
</protein>
<dbReference type="PROSITE" id="PS50931">
    <property type="entry name" value="HTH_LYSR"/>
    <property type="match status" value="1"/>
</dbReference>
<dbReference type="InterPro" id="IPR000847">
    <property type="entry name" value="LysR_HTH_N"/>
</dbReference>
<dbReference type="PANTHER" id="PTHR30537">
    <property type="entry name" value="HTH-TYPE TRANSCRIPTIONAL REGULATOR"/>
    <property type="match status" value="1"/>
</dbReference>
<dbReference type="Pfam" id="PF03466">
    <property type="entry name" value="LysR_substrate"/>
    <property type="match status" value="1"/>
</dbReference>
<dbReference type="EMBL" id="JABBGA010000002">
    <property type="protein sequence ID" value="NML24940.1"/>
    <property type="molecule type" value="Genomic_DNA"/>
</dbReference>
<sequence length="306" mass="32851">MDKLKAMATFVQIAEAGSLSAAARSSGASLPAVVRSLAALEAELGVRLFNRTTRRIALTDEGRHYLDSCRNLLAALDEAESALRDEAGDLSGQLTLTAPVLFGQMYVAPAVTAFVQHHPGVRCRLLLFDRVTNLLEEGIDVGVRIGHLEDSSLIAHRVGTVRRMVVASPAYLARQGLPAHPRDLLKANCIGFSTGAGPWWGFEEKGRSYTLPVSGNLEFNHVAPAVDACAAGLGFGMFISYQVARHLADGRLQVVLEDFEAPPRPISVVYPHARLQPARVRAFVEWLRAALQQAGPCLGGGGEDHG</sequence>
<keyword evidence="7" id="KW-1185">Reference proteome</keyword>
<dbReference type="SUPFAM" id="SSF53850">
    <property type="entry name" value="Periplasmic binding protein-like II"/>
    <property type="match status" value="1"/>
</dbReference>
<keyword evidence="2" id="KW-0805">Transcription regulation</keyword>
<keyword evidence="4" id="KW-0804">Transcription</keyword>
<dbReference type="AlphaFoldDB" id="A0A848G1I8"/>
<dbReference type="CDD" id="cd08471">
    <property type="entry name" value="PBP2_CrgA_like_2"/>
    <property type="match status" value="1"/>
</dbReference>
<comment type="similarity">
    <text evidence="1">Belongs to the LysR transcriptional regulatory family.</text>
</comment>
<dbReference type="Pfam" id="PF00126">
    <property type="entry name" value="HTH_1"/>
    <property type="match status" value="1"/>
</dbReference>
<dbReference type="Gene3D" id="3.40.190.290">
    <property type="match status" value="1"/>
</dbReference>
<keyword evidence="3" id="KW-0238">DNA-binding</keyword>
<dbReference type="Gene3D" id="1.10.10.10">
    <property type="entry name" value="Winged helix-like DNA-binding domain superfamily/Winged helix DNA-binding domain"/>
    <property type="match status" value="1"/>
</dbReference>
<accession>A0A848G1I8</accession>